<dbReference type="EMBL" id="MF678796">
    <property type="protein sequence ID" value="AUD40108.1"/>
    <property type="molecule type" value="Genomic_DNA"/>
</dbReference>
<evidence type="ECO:0000259" key="4">
    <source>
        <dbReference type="Pfam" id="PF09372"/>
    </source>
</evidence>
<accession>A0A2H4X210</accession>
<dbReference type="PROSITE" id="PS50297">
    <property type="entry name" value="ANK_REP_REGION"/>
    <property type="match status" value="5"/>
</dbReference>
<dbReference type="InterPro" id="IPR018272">
    <property type="entry name" value="PRANC_domain"/>
</dbReference>
<feature type="repeat" description="ANK" evidence="3">
    <location>
        <begin position="140"/>
        <end position="172"/>
    </location>
</feature>
<evidence type="ECO:0000256" key="3">
    <source>
        <dbReference type="PROSITE-ProRule" id="PRU00023"/>
    </source>
</evidence>
<dbReference type="Proteomes" id="UP000235762">
    <property type="component" value="Segment"/>
</dbReference>
<dbReference type="PRINTS" id="PR01415">
    <property type="entry name" value="ANKYRIN"/>
</dbReference>
<name>A0A2H4X210_9POXV</name>
<evidence type="ECO:0000256" key="2">
    <source>
        <dbReference type="ARBA" id="ARBA00023043"/>
    </source>
</evidence>
<dbReference type="PANTHER" id="PTHR24198">
    <property type="entry name" value="ANKYRIN REPEAT AND PROTEIN KINASE DOMAIN-CONTAINING PROTEIN"/>
    <property type="match status" value="1"/>
</dbReference>
<proteinExistence type="predicted"/>
<keyword evidence="2 3" id="KW-0040">ANK repeat</keyword>
<dbReference type="Gene3D" id="1.25.40.20">
    <property type="entry name" value="Ankyrin repeat-containing domain"/>
    <property type="match status" value="1"/>
</dbReference>
<feature type="domain" description="PRANC" evidence="4">
    <location>
        <begin position="382"/>
        <end position="468"/>
    </location>
</feature>
<evidence type="ECO:0000313" key="6">
    <source>
        <dbReference type="Proteomes" id="UP000235762"/>
    </source>
</evidence>
<dbReference type="SMART" id="SM00248">
    <property type="entry name" value="ANK"/>
    <property type="match status" value="9"/>
</dbReference>
<keyword evidence="1" id="KW-0677">Repeat</keyword>
<dbReference type="Pfam" id="PF12796">
    <property type="entry name" value="Ank_2"/>
    <property type="match status" value="3"/>
</dbReference>
<keyword evidence="6" id="KW-1185">Reference proteome</keyword>
<evidence type="ECO:0000256" key="1">
    <source>
        <dbReference type="ARBA" id="ARBA00022737"/>
    </source>
</evidence>
<reference evidence="5 6" key="1">
    <citation type="journal article" date="2017" name="BMC Genomics">
        <title>Comparative analysis of avian poxvirus genomes, including a novel poxvirus from lesser flamingos (Phoenicopterus minor), highlights the lack of conservation of the central region.</title>
        <authorList>
            <person name="Carulei O."/>
            <person name="Douglass N."/>
            <person name="Williamson A.L."/>
        </authorList>
    </citation>
    <scope>NUCLEOTIDE SEQUENCE [LARGE SCALE GENOMIC DNA]</scope>
    <source>
        <strain evidence="5">FGPVKD09</strain>
    </source>
</reference>
<dbReference type="Pfam" id="PF09372">
    <property type="entry name" value="PRANC"/>
    <property type="match status" value="1"/>
</dbReference>
<dbReference type="SUPFAM" id="SSF48403">
    <property type="entry name" value="Ankyrin repeat"/>
    <property type="match status" value="1"/>
</dbReference>
<dbReference type="PANTHER" id="PTHR24198:SF165">
    <property type="entry name" value="ANKYRIN REPEAT-CONTAINING PROTEIN-RELATED"/>
    <property type="match status" value="1"/>
</dbReference>
<sequence>MVYSVNRKKTVYVYVSNKDYIIYAESESLVMDDINSSYCISLMIHSIKVNDQETVKLLLKKGFNSTQKDDEGYSALHHAVLTGNNTITQLLIESDILYGYRNFVQLCETYLLSHAIKSNNVSIVMSLLKYGINPNFADSKGFTPLHYAVNANNLLITKLLLDNGADIEIVNKHAFIHEIMRFSGSEQIINTLLLYGADVNHINDNYAPIHLATDIENEEMVKILIRNGANIDLKDTYNGSSPLHHAVKRINKDIIKMLLDHGANINSVNRYNRSSIYYAIYNNSVDVVNMLLDYGANVNIIDLFGYTPLTVAFNNNTISTIVISRIVISKYIDKLIESTKAYKRNMDFIYSDKKFIGINNKCEEEILSFQKAKIGSDSNLLKCFIRNDINALSKVANNNIFKNYKENFPIYRDLIKNYITEGMYRYKLMAKARIKFMDIVSESNIILPYEIQDIILENLSNDELEKLVDDQIKS</sequence>
<dbReference type="InterPro" id="IPR036770">
    <property type="entry name" value="Ankyrin_rpt-contain_sf"/>
</dbReference>
<feature type="repeat" description="ANK" evidence="3">
    <location>
        <begin position="271"/>
        <end position="303"/>
    </location>
</feature>
<dbReference type="PROSITE" id="PS50088">
    <property type="entry name" value="ANK_REPEAT"/>
    <property type="match status" value="5"/>
</dbReference>
<feature type="repeat" description="ANK" evidence="3">
    <location>
        <begin position="204"/>
        <end position="236"/>
    </location>
</feature>
<feature type="repeat" description="ANK" evidence="3">
    <location>
        <begin position="71"/>
        <end position="93"/>
    </location>
</feature>
<evidence type="ECO:0000313" key="5">
    <source>
        <dbReference type="EMBL" id="AUD40108.1"/>
    </source>
</evidence>
<organism evidence="5 6">
    <name type="scientific">Flamingopox virus FGPVKD09</name>
    <dbReference type="NCBI Taxonomy" id="2059380"/>
    <lineage>
        <taxon>Viruses</taxon>
        <taxon>Varidnaviria</taxon>
        <taxon>Bamfordvirae</taxon>
        <taxon>Nucleocytoviricota</taxon>
        <taxon>Pokkesviricetes</taxon>
        <taxon>Chitovirales</taxon>
        <taxon>Poxviridae</taxon>
        <taxon>Chordopoxvirinae</taxon>
        <taxon>Avipoxvirus</taxon>
    </lineage>
</organism>
<protein>
    <submittedName>
        <fullName evidence="5">Ankyrin repeat family protein</fullName>
    </submittedName>
</protein>
<feature type="repeat" description="ANK" evidence="3">
    <location>
        <begin position="238"/>
        <end position="270"/>
    </location>
</feature>
<dbReference type="InterPro" id="IPR002110">
    <property type="entry name" value="Ankyrin_rpt"/>
</dbReference>
<gene>
    <name evidence="5" type="ORF">fgpv_001</name>
</gene>